<proteinExistence type="predicted"/>
<dbReference type="Proteomes" id="UP000004407">
    <property type="component" value="Unassembled WGS sequence"/>
</dbReference>
<dbReference type="RefSeq" id="WP_007898396.1">
    <property type="nucleotide sequence ID" value="NZ_JH379397.1"/>
</dbReference>
<organism evidence="2 3">
    <name type="scientific">Leyella stercorea DSM 18206</name>
    <dbReference type="NCBI Taxonomy" id="1002367"/>
    <lineage>
        <taxon>Bacteria</taxon>
        <taxon>Pseudomonadati</taxon>
        <taxon>Bacteroidota</taxon>
        <taxon>Bacteroidia</taxon>
        <taxon>Bacteroidales</taxon>
        <taxon>Prevotellaceae</taxon>
        <taxon>Leyella</taxon>
    </lineage>
</organism>
<evidence type="ECO:0000256" key="1">
    <source>
        <dbReference type="SAM" id="SignalP"/>
    </source>
</evidence>
<feature type="signal peptide" evidence="1">
    <location>
        <begin position="1"/>
        <end position="22"/>
    </location>
</feature>
<dbReference type="InterPro" id="IPR021457">
    <property type="entry name" value="DUF3108"/>
</dbReference>
<evidence type="ECO:0000313" key="3">
    <source>
        <dbReference type="Proteomes" id="UP000004407"/>
    </source>
</evidence>
<dbReference type="Pfam" id="PF11306">
    <property type="entry name" value="DUF3108"/>
    <property type="match status" value="1"/>
</dbReference>
<dbReference type="PATRIC" id="fig|1002367.3.peg.735"/>
<name>G6AWC7_9BACT</name>
<dbReference type="eggNOG" id="ENOG502ZAWY">
    <property type="taxonomic scope" value="Bacteria"/>
</dbReference>
<dbReference type="HOGENOM" id="CLU_073797_1_1_10"/>
<dbReference type="EMBL" id="AFZZ01000087">
    <property type="protein sequence ID" value="EHJ41284.1"/>
    <property type="molecule type" value="Genomic_DNA"/>
</dbReference>
<evidence type="ECO:0000313" key="2">
    <source>
        <dbReference type="EMBL" id="EHJ41284.1"/>
    </source>
</evidence>
<protein>
    <recommendedName>
        <fullName evidence="4">DUF3108 domain-containing protein</fullName>
    </recommendedName>
</protein>
<dbReference type="GeneID" id="78336692"/>
<feature type="chain" id="PRO_5003485565" description="DUF3108 domain-containing protein" evidence="1">
    <location>
        <begin position="23"/>
        <end position="264"/>
    </location>
</feature>
<sequence>MKTKHFLLVVALLLAGLQTTTAQCKYRNTAVNPGEFLSYNLYFNWQFVWVKAGTASMSVVKSNYKGQPALRMALITRTSETLDKMFVMRDTLLCYNTLDLEPLYYRKGAREGKRYTVDEAFYAYHNNHQHVKLHRQKNSGEHVWKEFNRTACAYDMMSIFLRARSFKPEHWKKGNRINIPITDGAKIINATLEYKGKTTVKGDNGVKYRCLQLSYIEKDENKNKEKEIVRFYVTDDAHHIPVRLDMFLKLGVAKAFLSGTKGVK</sequence>
<comment type="caution">
    <text evidence="2">The sequence shown here is derived from an EMBL/GenBank/DDBJ whole genome shotgun (WGS) entry which is preliminary data.</text>
</comment>
<reference evidence="2 3" key="1">
    <citation type="submission" date="2011-08" db="EMBL/GenBank/DDBJ databases">
        <authorList>
            <person name="Weinstock G."/>
            <person name="Sodergren E."/>
            <person name="Clifton S."/>
            <person name="Fulton L."/>
            <person name="Fulton B."/>
            <person name="Courtney L."/>
            <person name="Fronick C."/>
            <person name="Harrison M."/>
            <person name="Strong C."/>
            <person name="Farmer C."/>
            <person name="Delahaunty K."/>
            <person name="Markovic C."/>
            <person name="Hall O."/>
            <person name="Minx P."/>
            <person name="Tomlinson C."/>
            <person name="Mitreva M."/>
            <person name="Hou S."/>
            <person name="Chen J."/>
            <person name="Wollam A."/>
            <person name="Pepin K.H."/>
            <person name="Johnson M."/>
            <person name="Bhonagiri V."/>
            <person name="Zhang X."/>
            <person name="Suruliraj S."/>
            <person name="Warren W."/>
            <person name="Chinwalla A."/>
            <person name="Mardis E.R."/>
            <person name="Wilson R.K."/>
        </authorList>
    </citation>
    <scope>NUCLEOTIDE SEQUENCE [LARGE SCALE GENOMIC DNA]</scope>
    <source>
        <strain evidence="2 3">DSM 18206</strain>
    </source>
</reference>
<accession>G6AWC7</accession>
<keyword evidence="1" id="KW-0732">Signal</keyword>
<gene>
    <name evidence="2" type="ORF">HMPREF0673_00925</name>
</gene>
<evidence type="ECO:0008006" key="4">
    <source>
        <dbReference type="Google" id="ProtNLM"/>
    </source>
</evidence>
<dbReference type="AlphaFoldDB" id="G6AWC7"/>